<dbReference type="GO" id="GO:0008239">
    <property type="term" value="F:dipeptidyl-peptidase activity"/>
    <property type="evidence" value="ECO:0007669"/>
    <property type="project" value="TreeGrafter"/>
</dbReference>
<dbReference type="SUPFAM" id="SSF53474">
    <property type="entry name" value="alpha/beta-Hydrolases"/>
    <property type="match status" value="1"/>
</dbReference>
<dbReference type="PANTHER" id="PTHR11010">
    <property type="entry name" value="PROTEASE S28 PRO-X CARBOXYPEPTIDASE-RELATED"/>
    <property type="match status" value="1"/>
</dbReference>
<keyword evidence="1" id="KW-0645">Protease</keyword>
<dbReference type="Gene3D" id="3.40.50.1820">
    <property type="entry name" value="alpha/beta hydrolase"/>
    <property type="match status" value="1"/>
</dbReference>
<dbReference type="InterPro" id="IPR006311">
    <property type="entry name" value="TAT_signal"/>
</dbReference>
<dbReference type="KEGG" id="sfeu:IM697_10430"/>
<protein>
    <submittedName>
        <fullName evidence="6">Aminopeptidase</fullName>
    </submittedName>
</protein>
<dbReference type="InterPro" id="IPR029058">
    <property type="entry name" value="AB_hydrolase_fold"/>
</dbReference>
<evidence type="ECO:0000256" key="5">
    <source>
        <dbReference type="SAM" id="SignalP"/>
    </source>
</evidence>
<name>A0A7M2STC2_9ACTN</name>
<keyword evidence="7" id="KW-1185">Reference proteome</keyword>
<accession>A0A7M2STC2</accession>
<evidence type="ECO:0000256" key="2">
    <source>
        <dbReference type="ARBA" id="ARBA00022729"/>
    </source>
</evidence>
<dbReference type="InterPro" id="IPR008761">
    <property type="entry name" value="Peptidase_S37"/>
</dbReference>
<feature type="signal peptide" evidence="5">
    <location>
        <begin position="1"/>
        <end position="31"/>
    </location>
</feature>
<organism evidence="6 7">
    <name type="scientific">Streptomyces ferrugineus</name>
    <dbReference type="NCBI Taxonomy" id="1413221"/>
    <lineage>
        <taxon>Bacteria</taxon>
        <taxon>Bacillati</taxon>
        <taxon>Actinomycetota</taxon>
        <taxon>Actinomycetes</taxon>
        <taxon>Kitasatosporales</taxon>
        <taxon>Streptomycetaceae</taxon>
        <taxon>Streptomyces</taxon>
    </lineage>
</organism>
<evidence type="ECO:0000313" key="7">
    <source>
        <dbReference type="Proteomes" id="UP000594205"/>
    </source>
</evidence>
<evidence type="ECO:0000313" key="6">
    <source>
        <dbReference type="EMBL" id="QOV38748.1"/>
    </source>
</evidence>
<dbReference type="AlphaFoldDB" id="A0A7M2STC2"/>
<gene>
    <name evidence="6" type="ORF">IM697_10430</name>
</gene>
<dbReference type="Proteomes" id="UP000594205">
    <property type="component" value="Chromosome"/>
</dbReference>
<dbReference type="GO" id="GO:0004177">
    <property type="term" value="F:aminopeptidase activity"/>
    <property type="evidence" value="ECO:0007669"/>
    <property type="project" value="UniProtKB-KW"/>
</dbReference>
<reference evidence="6 7" key="1">
    <citation type="submission" date="2020-10" db="EMBL/GenBank/DDBJ databases">
        <title>Streptomyces ferrugineus complate genome analysis.</title>
        <authorList>
            <person name="Anwar N."/>
        </authorList>
    </citation>
    <scope>NUCLEOTIDE SEQUENCE [LARGE SCALE GENOMIC DNA]</scope>
    <source>
        <strain evidence="6 7">CCTCC AA2014009</strain>
    </source>
</reference>
<dbReference type="GO" id="GO:0006508">
    <property type="term" value="P:proteolysis"/>
    <property type="evidence" value="ECO:0007669"/>
    <property type="project" value="UniProtKB-KW"/>
</dbReference>
<evidence type="ECO:0000256" key="3">
    <source>
        <dbReference type="ARBA" id="ARBA00022801"/>
    </source>
</evidence>
<evidence type="ECO:0000256" key="1">
    <source>
        <dbReference type="ARBA" id="ARBA00022670"/>
    </source>
</evidence>
<keyword evidence="6" id="KW-0031">Aminopeptidase</keyword>
<dbReference type="PANTHER" id="PTHR11010:SF38">
    <property type="entry name" value="LYSOSOMAL PRO-X CARBOXYPEPTIDASE"/>
    <property type="match status" value="1"/>
</dbReference>
<feature type="chain" id="PRO_5030621904" evidence="5">
    <location>
        <begin position="32"/>
        <end position="462"/>
    </location>
</feature>
<dbReference type="EMBL" id="CP063373">
    <property type="protein sequence ID" value="QOV38748.1"/>
    <property type="molecule type" value="Genomic_DNA"/>
</dbReference>
<evidence type="ECO:0000256" key="4">
    <source>
        <dbReference type="SAM" id="MobiDB-lite"/>
    </source>
</evidence>
<dbReference type="Pfam" id="PF05576">
    <property type="entry name" value="Peptidase_S37"/>
    <property type="match status" value="1"/>
</dbReference>
<feature type="region of interest" description="Disordered" evidence="4">
    <location>
        <begin position="21"/>
        <end position="53"/>
    </location>
</feature>
<proteinExistence type="predicted"/>
<dbReference type="PROSITE" id="PS51318">
    <property type="entry name" value="TAT"/>
    <property type="match status" value="1"/>
</dbReference>
<keyword evidence="2 5" id="KW-0732">Signal</keyword>
<sequence>MRGWTRRRMLITTASAAPLISTVPTASTASAAGRPKRDGGPPGRSPGERAGRGDVASVLRALPGLRVVEERPGAESGDRFFVLGLRQRVDHTDPAAGTFEQRLTLLHTAVDRPMVLATTGYHAVLTPWRAEPTVLLGANQLQIEHRYFGTSRPATLDHTHLTIRQAADDHHRVVRLFRDLYPGSWISAGGSKGGMAAVYHRRFHPHDVDGTVAYGAPNNVDDRDDSAYVRFLDSVGSAEHREAVQGAQRRILLRRDEMVARYEGWAAGAGDTFRLVGSADKALEIAVVRAQFMFWQRAQAADLAALPGPDATSDELYDWLDRTTGLSLYADSTARNYIPYWYQCGTQLGYPEVPAPHLTGLLRYRDHTRPRTFVPRDIPMRFDSTAMPDIDRWVRRRGSRLLFVNGTMDPSVAEPFRPGGPDSRVLHVPGGNHSAKIENLPPADRAQARATLARWARCQGVF</sequence>
<keyword evidence="3" id="KW-0378">Hydrolase</keyword>